<evidence type="ECO:0000313" key="2">
    <source>
        <dbReference type="EMBL" id="SEM40014.1"/>
    </source>
</evidence>
<evidence type="ECO:0000256" key="1">
    <source>
        <dbReference type="SAM" id="MobiDB-lite"/>
    </source>
</evidence>
<feature type="compositionally biased region" description="Low complexity" evidence="1">
    <location>
        <begin position="169"/>
        <end position="186"/>
    </location>
</feature>
<dbReference type="RefSeq" id="WP_063773390.1">
    <property type="nucleotide sequence ID" value="NZ_BBPN01000049.1"/>
</dbReference>
<name>A0A1H7Y2C3_STRJI</name>
<dbReference type="OrthoDB" id="277004at2"/>
<feature type="region of interest" description="Disordered" evidence="1">
    <location>
        <begin position="133"/>
        <end position="193"/>
    </location>
</feature>
<dbReference type="AlphaFoldDB" id="A0A1H7Y2C3"/>
<sequence length="193" mass="19946">MSRPQPTPRPVPERGASDAPVRWLTVLSDPGCPLCSYLRRWLERQPQLVPLEFVDVGSDEARARFPQLDHRRAQDEITVIGDAGQVYEGPAAWIACLWALAGHRATAHQLSTPAGAPLARAAVVAAASGRKLLSHRDGRGGGGTGTAAATARGAAAAAGTGLSDPTELSDPAGPDGPGDDVPSCGSECRAWSG</sequence>
<dbReference type="Proteomes" id="UP000183015">
    <property type="component" value="Unassembled WGS sequence"/>
</dbReference>
<evidence type="ECO:0000313" key="3">
    <source>
        <dbReference type="Proteomes" id="UP000183015"/>
    </source>
</evidence>
<feature type="compositionally biased region" description="Low complexity" evidence="1">
    <location>
        <begin position="146"/>
        <end position="161"/>
    </location>
</feature>
<keyword evidence="3" id="KW-1185">Reference proteome</keyword>
<accession>A0A1H7Y2C3</accession>
<dbReference type="EMBL" id="FOAZ01000026">
    <property type="protein sequence ID" value="SEM40014.1"/>
    <property type="molecule type" value="Genomic_DNA"/>
</dbReference>
<gene>
    <name evidence="2" type="ORF">SAMN05414137_12663</name>
</gene>
<dbReference type="STRING" id="235985.SAMN05414137_12663"/>
<reference evidence="3" key="1">
    <citation type="submission" date="2016-10" db="EMBL/GenBank/DDBJ databases">
        <authorList>
            <person name="Varghese N."/>
        </authorList>
    </citation>
    <scope>NUCLEOTIDE SEQUENCE [LARGE SCALE GENOMIC DNA]</scope>
    <source>
        <strain evidence="3">DSM 45096 / BCRC 16803 / CGMCC 4.1857 / CIP 109030 / JCM 12277 / KCTC 19219 / NBRC 100920 / 33214</strain>
    </source>
</reference>
<dbReference type="eggNOG" id="COG3011">
    <property type="taxonomic scope" value="Bacteria"/>
</dbReference>
<protein>
    <recommendedName>
        <fullName evidence="4">DUF393 domain-containing protein</fullName>
    </recommendedName>
</protein>
<dbReference type="InterPro" id="IPR007263">
    <property type="entry name" value="DCC1-like"/>
</dbReference>
<organism evidence="2 3">
    <name type="scientific">Streptacidiphilus jiangxiensis</name>
    <dbReference type="NCBI Taxonomy" id="235985"/>
    <lineage>
        <taxon>Bacteria</taxon>
        <taxon>Bacillati</taxon>
        <taxon>Actinomycetota</taxon>
        <taxon>Actinomycetes</taxon>
        <taxon>Kitasatosporales</taxon>
        <taxon>Streptomycetaceae</taxon>
        <taxon>Streptacidiphilus</taxon>
    </lineage>
</organism>
<evidence type="ECO:0008006" key="4">
    <source>
        <dbReference type="Google" id="ProtNLM"/>
    </source>
</evidence>
<dbReference type="Pfam" id="PF04134">
    <property type="entry name" value="DCC1-like"/>
    <property type="match status" value="1"/>
</dbReference>
<dbReference type="GO" id="GO:0015035">
    <property type="term" value="F:protein-disulfide reductase activity"/>
    <property type="evidence" value="ECO:0007669"/>
    <property type="project" value="InterPro"/>
</dbReference>
<proteinExistence type="predicted"/>